<evidence type="ECO:0000313" key="8">
    <source>
        <dbReference type="EMBL" id="MFB9757051.1"/>
    </source>
</evidence>
<evidence type="ECO:0000256" key="5">
    <source>
        <dbReference type="ARBA" id="ARBA00022840"/>
    </source>
</evidence>
<dbReference type="PANTHER" id="PTHR43065">
    <property type="entry name" value="SENSOR HISTIDINE KINASE"/>
    <property type="match status" value="1"/>
</dbReference>
<feature type="domain" description="Histidine kinase" evidence="7">
    <location>
        <begin position="1"/>
        <end position="71"/>
    </location>
</feature>
<dbReference type="SUPFAM" id="SSF55874">
    <property type="entry name" value="ATPase domain of HSP90 chaperone/DNA topoisomerase II/histidine kinase"/>
    <property type="match status" value="1"/>
</dbReference>
<evidence type="ECO:0000259" key="7">
    <source>
        <dbReference type="PROSITE" id="PS50109"/>
    </source>
</evidence>
<dbReference type="Proteomes" id="UP001589609">
    <property type="component" value="Unassembled WGS sequence"/>
</dbReference>
<keyword evidence="1" id="KW-0597">Phosphoprotein</keyword>
<dbReference type="PANTHER" id="PTHR43065:SF10">
    <property type="entry name" value="PEROXIDE STRESS-ACTIVATED HISTIDINE KINASE MAK3"/>
    <property type="match status" value="1"/>
</dbReference>
<dbReference type="EMBL" id="JBHMAF010000003">
    <property type="protein sequence ID" value="MFB9757051.1"/>
    <property type="molecule type" value="Genomic_DNA"/>
</dbReference>
<keyword evidence="5 8" id="KW-0067">ATP-binding</keyword>
<evidence type="ECO:0000313" key="9">
    <source>
        <dbReference type="Proteomes" id="UP001589609"/>
    </source>
</evidence>
<organism evidence="8 9">
    <name type="scientific">Ectobacillus funiculus</name>
    <dbReference type="NCBI Taxonomy" id="137993"/>
    <lineage>
        <taxon>Bacteria</taxon>
        <taxon>Bacillati</taxon>
        <taxon>Bacillota</taxon>
        <taxon>Bacilli</taxon>
        <taxon>Bacillales</taxon>
        <taxon>Bacillaceae</taxon>
        <taxon>Ectobacillus</taxon>
    </lineage>
</organism>
<keyword evidence="9" id="KW-1185">Reference proteome</keyword>
<keyword evidence="4" id="KW-0418">Kinase</keyword>
<evidence type="ECO:0000256" key="2">
    <source>
        <dbReference type="ARBA" id="ARBA00022679"/>
    </source>
</evidence>
<evidence type="ECO:0000256" key="4">
    <source>
        <dbReference type="ARBA" id="ARBA00022777"/>
    </source>
</evidence>
<name>A0ABV5W8Z3_9BACI</name>
<accession>A0ABV5W8Z3</accession>
<sequence length="71" mass="7720">MVQVFVNLINNAIQAMDKNGDITIRLLKVENKAVVEVSDMGVGIEGAGLKKIFSPFYTTKSDGTLFSLKSN</sequence>
<dbReference type="PROSITE" id="PS50109">
    <property type="entry name" value="HIS_KIN"/>
    <property type="match status" value="1"/>
</dbReference>
<dbReference type="InterPro" id="IPR003594">
    <property type="entry name" value="HATPase_dom"/>
</dbReference>
<dbReference type="InterPro" id="IPR036890">
    <property type="entry name" value="HATPase_C_sf"/>
</dbReference>
<comment type="caution">
    <text evidence="8">The sequence shown here is derived from an EMBL/GenBank/DDBJ whole genome shotgun (WGS) entry which is preliminary data.</text>
</comment>
<dbReference type="RefSeq" id="WP_379947308.1">
    <property type="nucleotide sequence ID" value="NZ_JBHMAF010000003.1"/>
</dbReference>
<keyword evidence="2" id="KW-0808">Transferase</keyword>
<evidence type="ECO:0000256" key="1">
    <source>
        <dbReference type="ARBA" id="ARBA00022553"/>
    </source>
</evidence>
<dbReference type="GO" id="GO:0005524">
    <property type="term" value="F:ATP binding"/>
    <property type="evidence" value="ECO:0007669"/>
    <property type="project" value="UniProtKB-KW"/>
</dbReference>
<evidence type="ECO:0000256" key="3">
    <source>
        <dbReference type="ARBA" id="ARBA00022741"/>
    </source>
</evidence>
<reference evidence="8 9" key="1">
    <citation type="submission" date="2024-09" db="EMBL/GenBank/DDBJ databases">
        <authorList>
            <person name="Sun Q."/>
            <person name="Mori K."/>
        </authorList>
    </citation>
    <scope>NUCLEOTIDE SEQUENCE [LARGE SCALE GENOMIC DNA]</scope>
    <source>
        <strain evidence="8 9">JCM 11201</strain>
    </source>
</reference>
<keyword evidence="3" id="KW-0547">Nucleotide-binding</keyword>
<keyword evidence="6" id="KW-0902">Two-component regulatory system</keyword>
<evidence type="ECO:0000256" key="6">
    <source>
        <dbReference type="ARBA" id="ARBA00023012"/>
    </source>
</evidence>
<dbReference type="Gene3D" id="3.30.565.10">
    <property type="entry name" value="Histidine kinase-like ATPase, C-terminal domain"/>
    <property type="match status" value="1"/>
</dbReference>
<gene>
    <name evidence="8" type="ORF">ACFFMS_00580</name>
</gene>
<dbReference type="Pfam" id="PF02518">
    <property type="entry name" value="HATPase_c"/>
    <property type="match status" value="1"/>
</dbReference>
<protein>
    <submittedName>
        <fullName evidence="8">ATP-binding protein</fullName>
    </submittedName>
</protein>
<dbReference type="InterPro" id="IPR005467">
    <property type="entry name" value="His_kinase_dom"/>
</dbReference>
<proteinExistence type="predicted"/>